<keyword evidence="4" id="KW-0238">DNA-binding</keyword>
<keyword evidence="5" id="KW-0804">Transcription</keyword>
<reference evidence="10 11" key="3">
    <citation type="submission" date="2020-09" db="EMBL/GenBank/DDBJ databases">
        <title>Carbapenem-Resistant Acinetobacter baumannii devoid of typical resistance factors.</title>
        <authorList>
            <person name="Hoffmann M."/>
            <person name="Luo Y."/>
            <person name="Strain E."/>
            <person name="Rand H."/>
            <person name="Javkar K.G."/>
        </authorList>
    </citation>
    <scope>NUCLEOTIDE SEQUENCE [LARGE SCALE GENOMIC DNA]</scope>
    <source>
        <strain evidence="10 11">CFSAN093705</strain>
    </source>
</reference>
<dbReference type="GO" id="GO:0003700">
    <property type="term" value="F:DNA-binding transcription factor activity"/>
    <property type="evidence" value="ECO:0007669"/>
    <property type="project" value="InterPro"/>
</dbReference>
<evidence type="ECO:0000256" key="3">
    <source>
        <dbReference type="ARBA" id="ARBA00023015"/>
    </source>
</evidence>
<dbReference type="GO" id="GO:0030170">
    <property type="term" value="F:pyridoxal phosphate binding"/>
    <property type="evidence" value="ECO:0007669"/>
    <property type="project" value="InterPro"/>
</dbReference>
<sequence>MDMYKYKKVSDDLTLQIQNGRQPVGSRLPSIRDCAQHYQVSINTVKEAYRKLEDQGLISVRPQSGYYVCHAPSNLPDLEERYISEEKVPLSGISCFLAQIVKKQMDPDYINLALACPSGENFYPIERLKRLTAQVLRTQPDIFKSYTLPPGGSIRLRTQIARRSLQLGMFLSADDIVLTHGTMEALSLAIMATTQAGDSIALEIPTFHNLYPLLQNLGRKIVEVPTSPHTGMCLDALEELLKSQSVQAILTIPTGHNPLGFSMPENNRRRLAELANQFQIPVIEDAMYAELQLTEPLLPNIKAFDQNGWVLVCGSYTKTVAPDYRIGWLEAGRFRNIVQQLKFTTTVAEPALLTETLGLFLENGGYDLHLRQLKKRYQQQIDTIKSYICRYFPVGTRVSRPQAGFILWLELPESIDTLELFHQAMDEKILCMPGILCSADKRFSHCLRIAACFELNPKMLNALMRLGELAKNMLPVQKAIDQILTNSVG</sequence>
<dbReference type="CDD" id="cd00609">
    <property type="entry name" value="AAT_like"/>
    <property type="match status" value="1"/>
</dbReference>
<comment type="similarity">
    <text evidence="1">In the C-terminal section; belongs to the class-I pyridoxal-phosphate-dependent aminotransferase family.</text>
</comment>
<dbReference type="InterPro" id="IPR015422">
    <property type="entry name" value="PyrdxlP-dep_Trfase_small"/>
</dbReference>
<reference evidence="8" key="1">
    <citation type="submission" date="2019-07" db="EMBL/GenBank/DDBJ databases">
        <title>Biological characteristics of mucoid Acinetobacter baumannii from a general hospital in China.</title>
        <authorList>
            <person name="Hua X."/>
            <person name="Yu Y."/>
        </authorList>
    </citation>
    <scope>NUCLEOTIDE SEQUENCE</scope>
    <source>
        <strain evidence="8">N41</strain>
        <strain evidence="9">N8</strain>
    </source>
</reference>
<dbReference type="EMBL" id="CP061525">
    <property type="protein sequence ID" value="QNV23618.1"/>
    <property type="molecule type" value="Genomic_DNA"/>
</dbReference>
<dbReference type="InterPro" id="IPR036388">
    <property type="entry name" value="WH-like_DNA-bd_sf"/>
</dbReference>
<dbReference type="SUPFAM" id="SSF53383">
    <property type="entry name" value="PLP-dependent transferases"/>
    <property type="match status" value="1"/>
</dbReference>
<evidence type="ECO:0000256" key="4">
    <source>
        <dbReference type="ARBA" id="ARBA00023125"/>
    </source>
</evidence>
<dbReference type="InterPro" id="IPR004839">
    <property type="entry name" value="Aminotransferase_I/II_large"/>
</dbReference>
<evidence type="ECO:0000313" key="9">
    <source>
        <dbReference type="EMBL" id="MDR8431163.1"/>
    </source>
</evidence>
<dbReference type="GO" id="GO:0008483">
    <property type="term" value="F:transaminase activity"/>
    <property type="evidence" value="ECO:0007669"/>
    <property type="project" value="UniProtKB-KW"/>
</dbReference>
<evidence type="ECO:0000256" key="1">
    <source>
        <dbReference type="ARBA" id="ARBA00005384"/>
    </source>
</evidence>
<dbReference type="InterPro" id="IPR015424">
    <property type="entry name" value="PyrdxlP-dep_Trfase"/>
</dbReference>
<feature type="domain" description="HTH gntR-type" evidence="6">
    <location>
        <begin position="3"/>
        <end position="71"/>
    </location>
</feature>
<dbReference type="Pfam" id="PF00392">
    <property type="entry name" value="GntR"/>
    <property type="match status" value="1"/>
</dbReference>
<accession>A0A237Z585</accession>
<dbReference type="Gene3D" id="3.90.1150.10">
    <property type="entry name" value="Aspartate Aminotransferase, domain 1"/>
    <property type="match status" value="1"/>
</dbReference>
<dbReference type="RefSeq" id="WP_085916934.1">
    <property type="nucleotide sequence ID" value="NZ_AP024415.1"/>
</dbReference>
<dbReference type="SUPFAM" id="SSF46785">
    <property type="entry name" value="Winged helix' DNA-binding domain"/>
    <property type="match status" value="1"/>
</dbReference>
<dbReference type="InterPro" id="IPR000524">
    <property type="entry name" value="Tscrpt_reg_HTH_GntR"/>
</dbReference>
<dbReference type="Pfam" id="PF00155">
    <property type="entry name" value="Aminotran_1_2"/>
    <property type="match status" value="1"/>
</dbReference>
<dbReference type="PANTHER" id="PTHR46577:SF2">
    <property type="entry name" value="TRANSCRIPTIONAL REGULATORY PROTEIN"/>
    <property type="match status" value="1"/>
</dbReference>
<dbReference type="CDD" id="cd07377">
    <property type="entry name" value="WHTH_GntR"/>
    <property type="match status" value="1"/>
</dbReference>
<dbReference type="Gene3D" id="3.40.640.10">
    <property type="entry name" value="Type I PLP-dependent aspartate aminotransferase-like (Major domain)"/>
    <property type="match status" value="1"/>
</dbReference>
<dbReference type="PROSITE" id="PS50949">
    <property type="entry name" value="HTH_GNTR"/>
    <property type="match status" value="1"/>
</dbReference>
<dbReference type="InterPro" id="IPR015421">
    <property type="entry name" value="PyrdxlP-dep_Trfase_major"/>
</dbReference>
<dbReference type="GO" id="GO:0003677">
    <property type="term" value="F:DNA binding"/>
    <property type="evidence" value="ECO:0007669"/>
    <property type="project" value="UniProtKB-KW"/>
</dbReference>
<dbReference type="InterPro" id="IPR036390">
    <property type="entry name" value="WH_DNA-bd_sf"/>
</dbReference>
<evidence type="ECO:0000313" key="11">
    <source>
        <dbReference type="Proteomes" id="UP000516419"/>
    </source>
</evidence>
<dbReference type="Gene3D" id="1.10.10.10">
    <property type="entry name" value="Winged helix-like DNA-binding domain superfamily/Winged helix DNA-binding domain"/>
    <property type="match status" value="1"/>
</dbReference>
<gene>
    <name evidence="9" type="ORF">FPK63_08690</name>
    <name evidence="8" type="ORF">FPK87_09120</name>
    <name evidence="10" type="ORF">FQZ18_06505</name>
    <name evidence="7" type="ORF">IAG11_02320</name>
</gene>
<keyword evidence="7" id="KW-0808">Transferase</keyword>
<dbReference type="InterPro" id="IPR051446">
    <property type="entry name" value="HTH_trans_reg/aminotransferase"/>
</dbReference>
<evidence type="ECO:0000256" key="2">
    <source>
        <dbReference type="ARBA" id="ARBA00022898"/>
    </source>
</evidence>
<keyword evidence="3" id="KW-0805">Transcription regulation</keyword>
<evidence type="ECO:0000313" key="7">
    <source>
        <dbReference type="EMBL" id="MBD0218727.1"/>
    </source>
</evidence>
<evidence type="ECO:0000313" key="8">
    <source>
        <dbReference type="EMBL" id="MDR8260632.1"/>
    </source>
</evidence>
<protein>
    <submittedName>
        <fullName evidence="7">PLP-dependent aminotransferase family protein</fullName>
    </submittedName>
</protein>
<reference evidence="7" key="2">
    <citation type="submission" date="2020-08" db="EMBL/GenBank/DDBJ databases">
        <title>Diversity of carbapenem-resistant Acinetobacter baumannii and bacteriophage-mediated spread of the Oxa23 carbapenemase.</title>
        <authorList>
            <person name="Abouelfetouh A."/>
            <person name="Mattock J."/>
            <person name="Turner D."/>
            <person name="Li E."/>
            <person name="Evans B.A."/>
        </authorList>
    </citation>
    <scope>NUCLEOTIDE SEQUENCE</scope>
    <source>
        <strain evidence="7">A86</strain>
    </source>
</reference>
<keyword evidence="2" id="KW-0663">Pyridoxal phosphate</keyword>
<organism evidence="7 12">
    <name type="scientific">Acinetobacter baumannii</name>
    <dbReference type="NCBI Taxonomy" id="470"/>
    <lineage>
        <taxon>Bacteria</taxon>
        <taxon>Pseudomonadati</taxon>
        <taxon>Pseudomonadota</taxon>
        <taxon>Gammaproteobacteria</taxon>
        <taxon>Moraxellales</taxon>
        <taxon>Moraxellaceae</taxon>
        <taxon>Acinetobacter</taxon>
        <taxon>Acinetobacter calcoaceticus/baumannii complex</taxon>
    </lineage>
</organism>
<evidence type="ECO:0000259" key="6">
    <source>
        <dbReference type="PROSITE" id="PS50949"/>
    </source>
</evidence>
<evidence type="ECO:0000313" key="10">
    <source>
        <dbReference type="EMBL" id="QNV23618.1"/>
    </source>
</evidence>
<dbReference type="EMBL" id="JACSVK010000003">
    <property type="protein sequence ID" value="MBD0218727.1"/>
    <property type="molecule type" value="Genomic_DNA"/>
</dbReference>
<dbReference type="EMBL" id="VMBB01000011">
    <property type="protein sequence ID" value="MDR8260632.1"/>
    <property type="molecule type" value="Genomic_DNA"/>
</dbReference>
<dbReference type="Proteomes" id="UP000634608">
    <property type="component" value="Unassembled WGS sequence"/>
</dbReference>
<name>A0A237Z585_ACIBA</name>
<keyword evidence="7" id="KW-0032">Aminotransferase</keyword>
<evidence type="ECO:0000256" key="5">
    <source>
        <dbReference type="ARBA" id="ARBA00023163"/>
    </source>
</evidence>
<dbReference type="PANTHER" id="PTHR46577">
    <property type="entry name" value="HTH-TYPE TRANSCRIPTIONAL REGULATORY PROTEIN GABR"/>
    <property type="match status" value="1"/>
</dbReference>
<proteinExistence type="inferred from homology"/>
<dbReference type="AlphaFoldDB" id="A0A237Z585"/>
<dbReference type="EMBL" id="VMAF01000009">
    <property type="protein sequence ID" value="MDR8431163.1"/>
    <property type="molecule type" value="Genomic_DNA"/>
</dbReference>
<dbReference type="Proteomes" id="UP000516419">
    <property type="component" value="Chromosome"/>
</dbReference>
<evidence type="ECO:0000313" key="12">
    <source>
        <dbReference type="Proteomes" id="UP000634608"/>
    </source>
</evidence>
<dbReference type="SMART" id="SM00345">
    <property type="entry name" value="HTH_GNTR"/>
    <property type="match status" value="1"/>
</dbReference>